<dbReference type="GO" id="GO:0005230">
    <property type="term" value="F:extracellular ligand-gated monoatomic ion channel activity"/>
    <property type="evidence" value="ECO:0007669"/>
    <property type="project" value="UniProtKB-ARBA"/>
</dbReference>
<reference evidence="3" key="1">
    <citation type="submission" date="2022-11" db="UniProtKB">
        <authorList>
            <consortium name="WormBaseParasite"/>
        </authorList>
    </citation>
    <scope>IDENTIFICATION</scope>
</reference>
<dbReference type="WBParaSite" id="ACRNAN_scaffold24650.g10736.t1">
    <property type="protein sequence ID" value="ACRNAN_scaffold24650.g10736.t1"/>
    <property type="gene ID" value="ACRNAN_scaffold24650.g10736"/>
</dbReference>
<evidence type="ECO:0000313" key="2">
    <source>
        <dbReference type="Proteomes" id="UP000887540"/>
    </source>
</evidence>
<evidence type="ECO:0000259" key="1">
    <source>
        <dbReference type="Pfam" id="PF02932"/>
    </source>
</evidence>
<keyword evidence="2" id="KW-1185">Reference proteome</keyword>
<dbReference type="PRINTS" id="PR00253">
    <property type="entry name" value="GABAARECEPTR"/>
</dbReference>
<dbReference type="GO" id="GO:0004888">
    <property type="term" value="F:transmembrane signaling receptor activity"/>
    <property type="evidence" value="ECO:0007669"/>
    <property type="project" value="InterPro"/>
</dbReference>
<protein>
    <recommendedName>
        <fullName evidence="1">Neurotransmitter-gated ion-channel transmembrane domain-containing protein</fullName>
    </recommendedName>
</protein>
<dbReference type="Proteomes" id="UP000887540">
    <property type="component" value="Unplaced"/>
</dbReference>
<dbReference type="SUPFAM" id="SSF90112">
    <property type="entry name" value="Neurotransmitter-gated ion-channel transmembrane pore"/>
    <property type="match status" value="1"/>
</dbReference>
<dbReference type="InterPro" id="IPR006028">
    <property type="entry name" value="GABAA/Glycine_rcpt"/>
</dbReference>
<dbReference type="AlphaFoldDB" id="A0A914DH84"/>
<sequence length="85" mass="9605">MASYAWTTDDIVYAWKDVNPIQLNEGLQKSLPQFTLSNVTVGYCHIFVSWISFWLDPSSVPGRVTLGVTTLLTLATQVTLNQWQQ</sequence>
<accession>A0A914DH84</accession>
<evidence type="ECO:0000313" key="3">
    <source>
        <dbReference type="WBParaSite" id="ACRNAN_scaffold24650.g10736.t1"/>
    </source>
</evidence>
<feature type="domain" description="Neurotransmitter-gated ion-channel transmembrane" evidence="1">
    <location>
        <begin position="47"/>
        <end position="80"/>
    </location>
</feature>
<dbReference type="Gene3D" id="1.20.58.390">
    <property type="entry name" value="Neurotransmitter-gated ion-channel transmembrane domain"/>
    <property type="match status" value="1"/>
</dbReference>
<dbReference type="Pfam" id="PF02932">
    <property type="entry name" value="Neur_chan_memb"/>
    <property type="match status" value="1"/>
</dbReference>
<dbReference type="InterPro" id="IPR038050">
    <property type="entry name" value="Neuro_actylchol_rec"/>
</dbReference>
<dbReference type="InterPro" id="IPR006029">
    <property type="entry name" value="Neurotrans-gated_channel_TM"/>
</dbReference>
<name>A0A914DH84_9BILA</name>
<dbReference type="GO" id="GO:0016020">
    <property type="term" value="C:membrane"/>
    <property type="evidence" value="ECO:0007669"/>
    <property type="project" value="InterPro"/>
</dbReference>
<dbReference type="InterPro" id="IPR036719">
    <property type="entry name" value="Neuro-gated_channel_TM_sf"/>
</dbReference>
<organism evidence="2 3">
    <name type="scientific">Acrobeloides nanus</name>
    <dbReference type="NCBI Taxonomy" id="290746"/>
    <lineage>
        <taxon>Eukaryota</taxon>
        <taxon>Metazoa</taxon>
        <taxon>Ecdysozoa</taxon>
        <taxon>Nematoda</taxon>
        <taxon>Chromadorea</taxon>
        <taxon>Rhabditida</taxon>
        <taxon>Tylenchina</taxon>
        <taxon>Cephalobomorpha</taxon>
        <taxon>Cephaloboidea</taxon>
        <taxon>Cephalobidae</taxon>
        <taxon>Acrobeloides</taxon>
    </lineage>
</organism>
<proteinExistence type="predicted"/>